<name>A0A2S2QI51_9HEMI</name>
<gene>
    <name evidence="2" type="ORF">g.178975</name>
</gene>
<proteinExistence type="predicted"/>
<reference evidence="2" key="1">
    <citation type="submission" date="2018-04" db="EMBL/GenBank/DDBJ databases">
        <title>Transcriptome assembly of Sipha flava.</title>
        <authorList>
            <person name="Scully E.D."/>
            <person name="Geib S.M."/>
            <person name="Palmer N.A."/>
            <person name="Koch K."/>
            <person name="Bradshaw J."/>
            <person name="Heng-Moss T."/>
            <person name="Sarath G."/>
        </authorList>
    </citation>
    <scope>NUCLEOTIDE SEQUENCE</scope>
</reference>
<feature type="transmembrane region" description="Helical" evidence="1">
    <location>
        <begin position="74"/>
        <end position="93"/>
    </location>
</feature>
<protein>
    <recommendedName>
        <fullName evidence="3">Transmembrane protein</fullName>
    </recommendedName>
</protein>
<dbReference type="EMBL" id="GGMS01008212">
    <property type="protein sequence ID" value="MBY77415.1"/>
    <property type="molecule type" value="Transcribed_RNA"/>
</dbReference>
<organism evidence="2">
    <name type="scientific">Sipha flava</name>
    <name type="common">yellow sugarcane aphid</name>
    <dbReference type="NCBI Taxonomy" id="143950"/>
    <lineage>
        <taxon>Eukaryota</taxon>
        <taxon>Metazoa</taxon>
        <taxon>Ecdysozoa</taxon>
        <taxon>Arthropoda</taxon>
        <taxon>Hexapoda</taxon>
        <taxon>Insecta</taxon>
        <taxon>Pterygota</taxon>
        <taxon>Neoptera</taxon>
        <taxon>Paraneoptera</taxon>
        <taxon>Hemiptera</taxon>
        <taxon>Sternorrhyncha</taxon>
        <taxon>Aphidomorpha</taxon>
        <taxon>Aphidoidea</taxon>
        <taxon>Aphididae</taxon>
        <taxon>Sipha</taxon>
    </lineage>
</organism>
<evidence type="ECO:0008006" key="3">
    <source>
        <dbReference type="Google" id="ProtNLM"/>
    </source>
</evidence>
<evidence type="ECO:0000313" key="2">
    <source>
        <dbReference type="EMBL" id="MBY77415.1"/>
    </source>
</evidence>
<sequence length="188" mass="22325">MKNVGKNRTVDGDVRASPRPKKILPWCTRAVRRRFTARGLRSRAFKNNTCLRRLRLLASVALNVYHTVNNRTSFFFSSFVLFFYSLLTFSFCLRSAHRFYPFYFFFLRKLLPSLKNTSVHSYTNRFVGTRPVRHTATLPFRWFAINIAVKTLTNFCNVYSHEFKTISIENRQNKMSNVFLTRVYLFVF</sequence>
<accession>A0A2S2QI51</accession>
<keyword evidence="1" id="KW-1133">Transmembrane helix</keyword>
<keyword evidence="1" id="KW-0472">Membrane</keyword>
<dbReference type="AlphaFoldDB" id="A0A2S2QI51"/>
<keyword evidence="1" id="KW-0812">Transmembrane</keyword>
<evidence type="ECO:0000256" key="1">
    <source>
        <dbReference type="SAM" id="Phobius"/>
    </source>
</evidence>